<dbReference type="InterPro" id="IPR029021">
    <property type="entry name" value="Prot-tyrosine_phosphatase-like"/>
</dbReference>
<dbReference type="PANTHER" id="PTHR33198:SF20">
    <property type="entry name" value="RETROTRANSPOSON GAG DOMAIN-CONTAINING PROTEIN"/>
    <property type="match status" value="1"/>
</dbReference>
<dbReference type="PROSITE" id="PS00383">
    <property type="entry name" value="TYR_PHOSPHATASE_1"/>
    <property type="match status" value="1"/>
</dbReference>
<dbReference type="OrthoDB" id="8195376at2759"/>
<dbReference type="AlphaFoldDB" id="A0A5E4NQB1"/>
<protein>
    <submittedName>
        <fullName evidence="3">Protein-tyrosine phosphatase-like,Dual specificity phosphatase, catalytic domain,Tyrosine</fullName>
    </submittedName>
</protein>
<accession>A0A5E4NQB1</accession>
<name>A0A5E4NQB1_9HEMI</name>
<evidence type="ECO:0000313" key="4">
    <source>
        <dbReference type="Proteomes" id="UP000325440"/>
    </source>
</evidence>
<feature type="compositionally biased region" description="Polar residues" evidence="1">
    <location>
        <begin position="285"/>
        <end position="302"/>
    </location>
</feature>
<evidence type="ECO:0000256" key="1">
    <source>
        <dbReference type="SAM" id="MobiDB-lite"/>
    </source>
</evidence>
<reference evidence="3 4" key="1">
    <citation type="submission" date="2019-08" db="EMBL/GenBank/DDBJ databases">
        <authorList>
            <person name="Alioto T."/>
            <person name="Alioto T."/>
            <person name="Gomez Garrido J."/>
        </authorList>
    </citation>
    <scope>NUCLEOTIDE SEQUENCE [LARGE SCALE GENOMIC DNA]</scope>
</reference>
<organism evidence="3 4">
    <name type="scientific">Cinara cedri</name>
    <dbReference type="NCBI Taxonomy" id="506608"/>
    <lineage>
        <taxon>Eukaryota</taxon>
        <taxon>Metazoa</taxon>
        <taxon>Ecdysozoa</taxon>
        <taxon>Arthropoda</taxon>
        <taxon>Hexapoda</taxon>
        <taxon>Insecta</taxon>
        <taxon>Pterygota</taxon>
        <taxon>Neoptera</taxon>
        <taxon>Paraneoptera</taxon>
        <taxon>Hemiptera</taxon>
        <taxon>Sternorrhyncha</taxon>
        <taxon>Aphidomorpha</taxon>
        <taxon>Aphidoidea</taxon>
        <taxon>Aphididae</taxon>
        <taxon>Lachninae</taxon>
        <taxon>Cinara</taxon>
    </lineage>
</organism>
<dbReference type="SUPFAM" id="SSF52799">
    <property type="entry name" value="(Phosphotyrosine protein) phosphatases II"/>
    <property type="match status" value="1"/>
</dbReference>
<dbReference type="InterPro" id="IPR000387">
    <property type="entry name" value="Tyr_Pase_dom"/>
</dbReference>
<dbReference type="InterPro" id="IPR000340">
    <property type="entry name" value="Dual-sp_phosphatase_cat-dom"/>
</dbReference>
<dbReference type="PANTHER" id="PTHR33198">
    <property type="entry name" value="ANK_REP_REGION DOMAIN-CONTAINING PROTEIN-RELATED"/>
    <property type="match status" value="1"/>
</dbReference>
<feature type="region of interest" description="Disordered" evidence="1">
    <location>
        <begin position="187"/>
        <end position="206"/>
    </location>
</feature>
<proteinExistence type="predicted"/>
<gene>
    <name evidence="3" type="ORF">CINCED_3A006435</name>
</gene>
<feature type="region of interest" description="Disordered" evidence="1">
    <location>
        <begin position="285"/>
        <end position="304"/>
    </location>
</feature>
<dbReference type="PROSITE" id="PS50056">
    <property type="entry name" value="TYR_PHOSPHATASE_2"/>
    <property type="match status" value="1"/>
</dbReference>
<evidence type="ECO:0000259" key="2">
    <source>
        <dbReference type="PROSITE" id="PS50056"/>
    </source>
</evidence>
<dbReference type="EMBL" id="CABPRJ010002431">
    <property type="protein sequence ID" value="VVC46071.1"/>
    <property type="molecule type" value="Genomic_DNA"/>
</dbReference>
<dbReference type="Gene3D" id="3.90.190.10">
    <property type="entry name" value="Protein tyrosine phosphatase superfamily"/>
    <property type="match status" value="2"/>
</dbReference>
<dbReference type="Pfam" id="PF00782">
    <property type="entry name" value="DSPc"/>
    <property type="match status" value="1"/>
</dbReference>
<sequence>MEFSKPSPLKMTGNLIENFKIFKQELQIFFDATECHMTKEATQVTILLNLLGSDGLKVYNALKVKNETVCEILNALESYCISRTNEIMEHYLFFTRNQGADEPFENFYTDLKQLIKTCGFDQFEEKLLRIQIVLGISNKDVQTSLLMEDLSLERVVNECRAAEQTENNRKVIQGDNTNLLFNVETSQKPKYGTNSNGRSTQESNSMSDLGQLIKTSGPDQCDDELLKTQIMPGISNKDEETSLLREDLPLKRVFNRSYGRKKTKNNRKVIQGDNTNLLFNVETSQKPKYGTNSNSQSIQKSNAKSDSKRLKIPVKWSCYTPYSSVVCNIFLPFKTPLDSKYRVPMRHIFKTDMLFLSMAEIKIPVFLNCKNIESYENYPNGVMINPNLYIGVHCTHGHNRTGFLIVAWLIEVLHYTVNNALQEFAAARPPGIIRQSYINELYRRYEVSKMDKTD</sequence>
<feature type="domain" description="Tyrosine specific protein phosphatases" evidence="2">
    <location>
        <begin position="376"/>
        <end position="439"/>
    </location>
</feature>
<keyword evidence="4" id="KW-1185">Reference proteome</keyword>
<dbReference type="InterPro" id="IPR016130">
    <property type="entry name" value="Tyr_Pase_AS"/>
</dbReference>
<evidence type="ECO:0000313" key="3">
    <source>
        <dbReference type="EMBL" id="VVC46071.1"/>
    </source>
</evidence>
<dbReference type="Proteomes" id="UP000325440">
    <property type="component" value="Unassembled WGS sequence"/>
</dbReference>